<evidence type="ECO:0000256" key="6">
    <source>
        <dbReference type="RuleBase" id="RU003943"/>
    </source>
</evidence>
<comment type="caution">
    <text evidence="8">The sequence shown here is derived from an EMBL/GenBank/DDBJ whole genome shotgun (WGS) entry which is preliminary data.</text>
</comment>
<dbReference type="InterPro" id="IPR001626">
    <property type="entry name" value="ABC_TroCD"/>
</dbReference>
<evidence type="ECO:0000256" key="5">
    <source>
        <dbReference type="ARBA" id="ARBA00023136"/>
    </source>
</evidence>
<dbReference type="EMBL" id="NIGF01000010">
    <property type="protein sequence ID" value="PQV63567.1"/>
    <property type="molecule type" value="Genomic_DNA"/>
</dbReference>
<feature type="transmembrane region" description="Helical" evidence="7">
    <location>
        <begin position="215"/>
        <end position="237"/>
    </location>
</feature>
<dbReference type="GO" id="GO:0043190">
    <property type="term" value="C:ATP-binding cassette (ABC) transporter complex"/>
    <property type="evidence" value="ECO:0007669"/>
    <property type="project" value="InterPro"/>
</dbReference>
<reference evidence="8 9" key="1">
    <citation type="journal article" date="2018" name="Syst. Appl. Microbiol.">
        <title>Abditibacterium utsteinense sp. nov., the first cultivated member of candidate phylum FBP, isolated from ice-free Antarctic soil samples.</title>
        <authorList>
            <person name="Tahon G."/>
            <person name="Tytgat B."/>
            <person name="Lebbe L."/>
            <person name="Carlier A."/>
            <person name="Willems A."/>
        </authorList>
    </citation>
    <scope>NUCLEOTIDE SEQUENCE [LARGE SCALE GENOMIC DNA]</scope>
    <source>
        <strain evidence="8 9">LMG 29911</strain>
    </source>
</reference>
<keyword evidence="6" id="KW-0813">Transport</keyword>
<protein>
    <submittedName>
        <fullName evidence="8">Zinc transport system permease protein</fullName>
    </submittedName>
</protein>
<dbReference type="InParanoid" id="A0A2S8SRZ9"/>
<evidence type="ECO:0000256" key="2">
    <source>
        <dbReference type="ARBA" id="ARBA00008034"/>
    </source>
</evidence>
<dbReference type="InterPro" id="IPR037294">
    <property type="entry name" value="ABC_BtuC-like"/>
</dbReference>
<feature type="transmembrane region" description="Helical" evidence="7">
    <location>
        <begin position="124"/>
        <end position="142"/>
    </location>
</feature>
<keyword evidence="5 7" id="KW-0472">Membrane</keyword>
<name>A0A2S8SRZ9_9BACT</name>
<dbReference type="Pfam" id="PF00950">
    <property type="entry name" value="ABC-3"/>
    <property type="match status" value="1"/>
</dbReference>
<dbReference type="Gene3D" id="1.10.3470.10">
    <property type="entry name" value="ABC transporter involved in vitamin B12 uptake, BtuC"/>
    <property type="match status" value="1"/>
</dbReference>
<feature type="transmembrane region" description="Helical" evidence="7">
    <location>
        <begin position="307"/>
        <end position="326"/>
    </location>
</feature>
<feature type="transmembrane region" description="Helical" evidence="7">
    <location>
        <begin position="283"/>
        <end position="300"/>
    </location>
</feature>
<evidence type="ECO:0000313" key="9">
    <source>
        <dbReference type="Proteomes" id="UP000237684"/>
    </source>
</evidence>
<sequence length="357" mass="38301">MLCTISTKNEGKPKVVNLSMNFRRFFPFLGLLLWLCSPVWAQNIEDLPLDDPSVPTLGNSVTSKPLQTPAHQVHDDAHRHLEDEPLASDVVSDPNAFLWQALYAGVIVAALCSYLGLFVVARRMVFIGVALAEISSAGIALGLLLGFAPLWGALGFMLLGVALFSRRWAPRRVPPDAVVGVFYTLATALGILIIAKSAQGESHMLTLLRGDVLAVYPSETLQMAIVFAGIALVHALFGKEFLLVSLDRDMASTLGFNAARWDFLLFLTIGVAVSLSIRSVGVLMTATMLIVPATTALLLAPRWNRAAFLAPILGILAVAIGLYLSFAADFPASAVIVTVSFLFLAPVLAFHSFGRGS</sequence>
<evidence type="ECO:0000256" key="4">
    <source>
        <dbReference type="ARBA" id="ARBA00022989"/>
    </source>
</evidence>
<feature type="transmembrane region" description="Helical" evidence="7">
    <location>
        <begin position="177"/>
        <end position="195"/>
    </location>
</feature>
<dbReference type="Proteomes" id="UP000237684">
    <property type="component" value="Unassembled WGS sequence"/>
</dbReference>
<dbReference type="GO" id="GO:0055085">
    <property type="term" value="P:transmembrane transport"/>
    <property type="evidence" value="ECO:0007669"/>
    <property type="project" value="InterPro"/>
</dbReference>
<dbReference type="AlphaFoldDB" id="A0A2S8SRZ9"/>
<dbReference type="PANTHER" id="PTHR30477">
    <property type="entry name" value="ABC-TRANSPORTER METAL-BINDING PROTEIN"/>
    <property type="match status" value="1"/>
</dbReference>
<dbReference type="CDD" id="cd06550">
    <property type="entry name" value="TM_ABC_iron-siderophores_like"/>
    <property type="match status" value="1"/>
</dbReference>
<keyword evidence="4 7" id="KW-1133">Transmembrane helix</keyword>
<feature type="transmembrane region" description="Helical" evidence="7">
    <location>
        <begin position="258"/>
        <end position="277"/>
    </location>
</feature>
<evidence type="ECO:0000256" key="1">
    <source>
        <dbReference type="ARBA" id="ARBA00004141"/>
    </source>
</evidence>
<comment type="similarity">
    <text evidence="2 6">Belongs to the ABC-3 integral membrane protein family.</text>
</comment>
<organism evidence="8 9">
    <name type="scientific">Abditibacterium utsteinense</name>
    <dbReference type="NCBI Taxonomy" id="1960156"/>
    <lineage>
        <taxon>Bacteria</taxon>
        <taxon>Pseudomonadati</taxon>
        <taxon>Abditibacteriota</taxon>
        <taxon>Abditibacteriia</taxon>
        <taxon>Abditibacteriales</taxon>
        <taxon>Abditibacteriaceae</taxon>
        <taxon>Abditibacterium</taxon>
    </lineage>
</organism>
<dbReference type="GO" id="GO:0010043">
    <property type="term" value="P:response to zinc ion"/>
    <property type="evidence" value="ECO:0007669"/>
    <property type="project" value="TreeGrafter"/>
</dbReference>
<keyword evidence="9" id="KW-1185">Reference proteome</keyword>
<feature type="transmembrane region" description="Helical" evidence="7">
    <location>
        <begin position="97"/>
        <end position="117"/>
    </location>
</feature>
<evidence type="ECO:0000313" key="8">
    <source>
        <dbReference type="EMBL" id="PQV63567.1"/>
    </source>
</evidence>
<dbReference type="FunCoup" id="A0A2S8SRZ9">
    <property type="interactions" value="49"/>
</dbReference>
<comment type="subcellular location">
    <subcellularLocation>
        <location evidence="6">Cell membrane</location>
        <topology evidence="6">Multi-pass membrane protein</topology>
    </subcellularLocation>
    <subcellularLocation>
        <location evidence="1">Membrane</location>
        <topology evidence="1">Multi-pass membrane protein</topology>
    </subcellularLocation>
</comment>
<gene>
    <name evidence="8" type="ORF">B1R32_11030</name>
</gene>
<feature type="transmembrane region" description="Helical" evidence="7">
    <location>
        <begin position="332"/>
        <end position="353"/>
    </location>
</feature>
<dbReference type="PANTHER" id="PTHR30477:SF19">
    <property type="entry name" value="METAL ABC TRANSPORTER PERMEASE"/>
    <property type="match status" value="1"/>
</dbReference>
<evidence type="ECO:0000256" key="3">
    <source>
        <dbReference type="ARBA" id="ARBA00022692"/>
    </source>
</evidence>
<keyword evidence="3 6" id="KW-0812">Transmembrane</keyword>
<evidence type="ECO:0000256" key="7">
    <source>
        <dbReference type="SAM" id="Phobius"/>
    </source>
</evidence>
<feature type="transmembrane region" description="Helical" evidence="7">
    <location>
        <begin position="148"/>
        <end position="165"/>
    </location>
</feature>
<proteinExistence type="inferred from homology"/>
<dbReference type="SUPFAM" id="SSF81345">
    <property type="entry name" value="ABC transporter involved in vitamin B12 uptake, BtuC"/>
    <property type="match status" value="1"/>
</dbReference>
<accession>A0A2S8SRZ9</accession>